<feature type="region of interest" description="Disordered" evidence="1">
    <location>
        <begin position="42"/>
        <end position="76"/>
    </location>
</feature>
<proteinExistence type="predicted"/>
<reference evidence="2" key="1">
    <citation type="submission" date="2020-01" db="EMBL/GenBank/DDBJ databases">
        <title>Genome sequence of Kobresia littledalei, the first chromosome-level genome in the family Cyperaceae.</title>
        <authorList>
            <person name="Qu G."/>
        </authorList>
    </citation>
    <scope>NUCLEOTIDE SEQUENCE</scope>
    <source>
        <strain evidence="2">C.B.Clarke</strain>
        <tissue evidence="2">Leaf</tissue>
    </source>
</reference>
<dbReference type="Proteomes" id="UP000623129">
    <property type="component" value="Unassembled WGS sequence"/>
</dbReference>
<evidence type="ECO:0000256" key="1">
    <source>
        <dbReference type="SAM" id="MobiDB-lite"/>
    </source>
</evidence>
<evidence type="ECO:0000313" key="3">
    <source>
        <dbReference type="Proteomes" id="UP000623129"/>
    </source>
</evidence>
<comment type="caution">
    <text evidence="2">The sequence shown here is derived from an EMBL/GenBank/DDBJ whole genome shotgun (WGS) entry which is preliminary data.</text>
</comment>
<dbReference type="AlphaFoldDB" id="A0A833VDD9"/>
<gene>
    <name evidence="2" type="ORF">FCM35_KLT14818</name>
</gene>
<feature type="compositionally biased region" description="Low complexity" evidence="1">
    <location>
        <begin position="66"/>
        <end position="76"/>
    </location>
</feature>
<dbReference type="EMBL" id="SWLB01000028">
    <property type="protein sequence ID" value="KAF3320684.1"/>
    <property type="molecule type" value="Genomic_DNA"/>
</dbReference>
<accession>A0A833VDD9</accession>
<sequence length="145" mass="15484">MSVNLRTIRSPRTRSWSVFDAVRSFPSTPEALMSEIDAAIASTEYSRSSPPPPDANSSTEEERVGPTTSTSAPASSYDAQIADEAYKAACAALAARRPHAAVRSLQVALESCPPDKASAIAKLRSLLAIANSQLQKTQQKQPLLK</sequence>
<evidence type="ECO:0000313" key="2">
    <source>
        <dbReference type="EMBL" id="KAF3320684.1"/>
    </source>
</evidence>
<protein>
    <submittedName>
        <fullName evidence="2">Uncharacterized protein</fullName>
    </submittedName>
</protein>
<dbReference type="OrthoDB" id="1910345at2759"/>
<keyword evidence="3" id="KW-1185">Reference proteome</keyword>
<name>A0A833VDD9_9POAL</name>
<organism evidence="2 3">
    <name type="scientific">Carex littledalei</name>
    <dbReference type="NCBI Taxonomy" id="544730"/>
    <lineage>
        <taxon>Eukaryota</taxon>
        <taxon>Viridiplantae</taxon>
        <taxon>Streptophyta</taxon>
        <taxon>Embryophyta</taxon>
        <taxon>Tracheophyta</taxon>
        <taxon>Spermatophyta</taxon>
        <taxon>Magnoliopsida</taxon>
        <taxon>Liliopsida</taxon>
        <taxon>Poales</taxon>
        <taxon>Cyperaceae</taxon>
        <taxon>Cyperoideae</taxon>
        <taxon>Cariceae</taxon>
        <taxon>Carex</taxon>
        <taxon>Carex subgen. Euthyceras</taxon>
    </lineage>
</organism>